<name>A0A0C2NYN4_9VIBR</name>
<dbReference type="EMBL" id="JTKH01000005">
    <property type="protein sequence ID" value="KII81190.1"/>
    <property type="molecule type" value="Genomic_DNA"/>
</dbReference>
<dbReference type="STRING" id="1461322.OJ16_02770"/>
<evidence type="ECO:0000313" key="2">
    <source>
        <dbReference type="EMBL" id="KII81190.1"/>
    </source>
</evidence>
<dbReference type="Pfam" id="PF04230">
    <property type="entry name" value="PS_pyruv_trans"/>
    <property type="match status" value="1"/>
</dbReference>
<dbReference type="AlphaFoldDB" id="A0A0C2NYN4"/>
<evidence type="ECO:0000259" key="1">
    <source>
        <dbReference type="Pfam" id="PF04230"/>
    </source>
</evidence>
<sequence length="574" mass="65041">MIAVNNVLIYSFYTDDQYYSRKKDELVANLDRLNIEYKVDLLKIPEGLEWSDVCRKKIEMFHQACVENPDKKVFWIDVDCQINYLPEYIANFSSDIIGFARGFSSPMRTGYHLRSRFWEPCFIGVNNTPNARRFISDALTKEKEFEGKATDDYFFEESWRMNCDSLSYQIIPSRERTTRENVGFFSFGASGNVENFVGKVAQHEKIDNSKSKKQALIKTLSKLGLLNYTLKVKRAISGGVQEAEVHAERLSVKSFKHKVLVSALNNKVEQISELKKKNIMAQDSVKNEILAQASSILEYQNYANESNPIPLCWWFDPAPGNFGDWLSPYIITRISKRSVKLITPNKMKSFDSKNIVSIGSIAKFANSSSIVLGSGVSRKETELNNAAEYLMLRGPITQKVLESSEGTMKNEVFGDPAIVMPRVFECERSFNGRVALVRHFSHLGVNITLSNNMDELSILASSSSDIESFISQLNKYDSVITSAMHCYIICQAYGIPAALVNWESHRDGVAGDGMKYIDYALGVGVQAFEPKIIAEDFNVIDVNALLNHERVSQEKINETYSYLVTVLNEMKNDF</sequence>
<protein>
    <recommendedName>
        <fullName evidence="1">Polysaccharide pyruvyl transferase domain-containing protein</fullName>
    </recommendedName>
</protein>
<dbReference type="Proteomes" id="UP000031672">
    <property type="component" value="Unassembled WGS sequence"/>
</dbReference>
<proteinExistence type="predicted"/>
<gene>
    <name evidence="2" type="ORF">OJ16_02770</name>
</gene>
<evidence type="ECO:0000313" key="3">
    <source>
        <dbReference type="Proteomes" id="UP000031672"/>
    </source>
</evidence>
<comment type="caution">
    <text evidence="2">The sequence shown here is derived from an EMBL/GenBank/DDBJ whole genome shotgun (WGS) entry which is preliminary data.</text>
</comment>
<accession>A0A0C2NYN4</accession>
<dbReference type="InterPro" id="IPR007345">
    <property type="entry name" value="Polysacch_pyruvyl_Trfase"/>
</dbReference>
<organism evidence="2 3">
    <name type="scientific">Vibrio renipiscarius</name>
    <dbReference type="NCBI Taxonomy" id="1461322"/>
    <lineage>
        <taxon>Bacteria</taxon>
        <taxon>Pseudomonadati</taxon>
        <taxon>Pseudomonadota</taxon>
        <taxon>Gammaproteobacteria</taxon>
        <taxon>Vibrionales</taxon>
        <taxon>Vibrionaceae</taxon>
        <taxon>Vibrio</taxon>
    </lineage>
</organism>
<feature type="domain" description="Polysaccharide pyruvyl transferase" evidence="1">
    <location>
        <begin position="339"/>
        <end position="503"/>
    </location>
</feature>
<keyword evidence="3" id="KW-1185">Reference proteome</keyword>
<reference evidence="2 3" key="1">
    <citation type="submission" date="2014-11" db="EMBL/GenBank/DDBJ databases">
        <title>Draft Genome Sequence of Vibrio piscirenalis strains CECT 8603T and CECT 8604, two marine Gammaproteobacterium isolated from cultured gilthead sea bream (Sparus aurata).</title>
        <authorList>
            <person name="Arahal D.R."/>
            <person name="Rodrigo-Torres L."/>
            <person name="Lucena T."/>
            <person name="Pujalte M.J."/>
        </authorList>
    </citation>
    <scope>NUCLEOTIDE SEQUENCE [LARGE SCALE GENOMIC DNA]</scope>
    <source>
        <strain evidence="2 3">DCR 1-4-2</strain>
    </source>
</reference>
<accession>A0A0C2P5D9</accession>